<dbReference type="SUPFAM" id="SSF56935">
    <property type="entry name" value="Porins"/>
    <property type="match status" value="1"/>
</dbReference>
<dbReference type="Pfam" id="PF00593">
    <property type="entry name" value="TonB_dep_Rec_b-barrel"/>
    <property type="match status" value="1"/>
</dbReference>
<evidence type="ECO:0000259" key="13">
    <source>
        <dbReference type="Pfam" id="PF07715"/>
    </source>
</evidence>
<keyword evidence="3 10" id="KW-1134">Transmembrane beta strand</keyword>
<evidence type="ECO:0000256" key="2">
    <source>
        <dbReference type="ARBA" id="ARBA00022448"/>
    </source>
</evidence>
<name>A0A2N6QML1_9BACT</name>
<dbReference type="InterPro" id="IPR039426">
    <property type="entry name" value="TonB-dep_rcpt-like"/>
</dbReference>
<comment type="subcellular location">
    <subcellularLocation>
        <location evidence="1 10">Cell outer membrane</location>
        <topology evidence="1 10">Multi-pass membrane protein</topology>
    </subcellularLocation>
</comment>
<evidence type="ECO:0000313" key="14">
    <source>
        <dbReference type="EMBL" id="PMC22653.1"/>
    </source>
</evidence>
<dbReference type="Pfam" id="PF07715">
    <property type="entry name" value="Plug"/>
    <property type="match status" value="1"/>
</dbReference>
<protein>
    <submittedName>
        <fullName evidence="14">TonB-dependent receptor</fullName>
    </submittedName>
</protein>
<evidence type="ECO:0000256" key="8">
    <source>
        <dbReference type="ARBA" id="ARBA00023170"/>
    </source>
</evidence>
<dbReference type="PROSITE" id="PS52016">
    <property type="entry name" value="TONB_DEPENDENT_REC_3"/>
    <property type="match status" value="1"/>
</dbReference>
<organism evidence="14 15">
    <name type="scientific">Hoylesella buccalis</name>
    <dbReference type="NCBI Taxonomy" id="28127"/>
    <lineage>
        <taxon>Bacteria</taxon>
        <taxon>Pseudomonadati</taxon>
        <taxon>Bacteroidota</taxon>
        <taxon>Bacteroidia</taxon>
        <taxon>Bacteroidales</taxon>
        <taxon>Prevotellaceae</taxon>
        <taxon>Hoylesella</taxon>
    </lineage>
</organism>
<proteinExistence type="inferred from homology"/>
<feature type="domain" description="TonB-dependent receptor-like beta-barrel" evidence="12">
    <location>
        <begin position="325"/>
        <end position="682"/>
    </location>
</feature>
<dbReference type="Gene3D" id="2.170.130.10">
    <property type="entry name" value="TonB-dependent receptor, plug domain"/>
    <property type="match status" value="1"/>
</dbReference>
<dbReference type="OrthoDB" id="9764669at2"/>
<dbReference type="PANTHER" id="PTHR30069:SF29">
    <property type="entry name" value="HEMOGLOBIN AND HEMOGLOBIN-HAPTOGLOBIN-BINDING PROTEIN 1-RELATED"/>
    <property type="match status" value="1"/>
</dbReference>
<dbReference type="InterPro" id="IPR012910">
    <property type="entry name" value="Plug_dom"/>
</dbReference>
<evidence type="ECO:0000256" key="9">
    <source>
        <dbReference type="ARBA" id="ARBA00023237"/>
    </source>
</evidence>
<dbReference type="GO" id="GO:0044718">
    <property type="term" value="P:siderophore transmembrane transport"/>
    <property type="evidence" value="ECO:0007669"/>
    <property type="project" value="TreeGrafter"/>
</dbReference>
<keyword evidence="4 10" id="KW-0812">Transmembrane</keyword>
<comment type="similarity">
    <text evidence="10 11">Belongs to the TonB-dependent receptor family.</text>
</comment>
<evidence type="ECO:0000256" key="6">
    <source>
        <dbReference type="ARBA" id="ARBA00023077"/>
    </source>
</evidence>
<keyword evidence="7 10" id="KW-0472">Membrane</keyword>
<dbReference type="CDD" id="cd01347">
    <property type="entry name" value="ligand_gated_channel"/>
    <property type="match status" value="1"/>
</dbReference>
<dbReference type="InterPro" id="IPR036942">
    <property type="entry name" value="Beta-barrel_TonB_sf"/>
</dbReference>
<keyword evidence="9 10" id="KW-0998">Cell outer membrane</keyword>
<sequence length="718" mass="82195">MAFSNVMKIPVRNNKWSEMNGKLSIPLLLCLLPVGVVAQQPHINSADSVRSLGEVIVTGSRTPRPVNSSPVTTQLLSGKVMRDAGFGDFQSALQHLTPGLNVQKVAFGSEMSMDGMDARHVVMLQDGERMTGDMAGNLDYERFNIHGIDRVEVVKGASSTLYGSRASGAVINVIGKKTHKPLDIDVGVRWGQMNERNYRNPKKKDFIYMFEKNADRPNLSAWLSAGAHQGWFTSQTDVWYSSTDAFYLYQKVGDRKVYSREANPWLHKDTVLQSTFPRPPMGIEGREHIVASQKLWVEPMAELSVQLYGSCFFMNSYDLVQDLVFTQARDWTYGLKASYRWKDYLTAKLMLHTDRYASFKRHERRDERKPVYKSRILQPRLTLQSRYFDGHELNAGIELFDDVLTSDRFVNHKVTTRTLSEMEWFVQDDWSPTQQWTVSAGLRTNYSRVFGLIWLPKVAVKWQPDTHWALRAVYSKGSRSPSIKELFFNWDHLGMFVIRGNENLQPEKNHYLSLGVEYASPKLFVNANGYANLYRDKIEGVWKIYDMQYNFLYTNLARQTVAGLDVLARWKPWTWLTLDANYSYVYITAEKGRRFSTTSPHAATANATYKYSRRGYNLGVTLSAQIMGEKRYDVQDRLFLPSEGRGRDAYFRCTLPAYALCNLNVAQTFSDKYRLSVGVNNLLNYKPKTLGSGLTTFSVPAEAGARLYVQFEVKIDKK</sequence>
<evidence type="ECO:0000256" key="1">
    <source>
        <dbReference type="ARBA" id="ARBA00004571"/>
    </source>
</evidence>
<evidence type="ECO:0000256" key="4">
    <source>
        <dbReference type="ARBA" id="ARBA00022692"/>
    </source>
</evidence>
<evidence type="ECO:0000256" key="5">
    <source>
        <dbReference type="ARBA" id="ARBA00022729"/>
    </source>
</evidence>
<keyword evidence="8 14" id="KW-0675">Receptor</keyword>
<dbReference type="InterPro" id="IPR037066">
    <property type="entry name" value="Plug_dom_sf"/>
</dbReference>
<evidence type="ECO:0000256" key="11">
    <source>
        <dbReference type="RuleBase" id="RU003357"/>
    </source>
</evidence>
<keyword evidence="2 10" id="KW-0813">Transport</keyword>
<reference evidence="14 15" key="1">
    <citation type="submission" date="2017-09" db="EMBL/GenBank/DDBJ databases">
        <title>Bacterial strain isolated from the female urinary microbiota.</title>
        <authorList>
            <person name="Thomas-White K."/>
            <person name="Kumar N."/>
            <person name="Forster S."/>
            <person name="Putonti C."/>
            <person name="Lawley T."/>
            <person name="Wolfe A.J."/>
        </authorList>
    </citation>
    <scope>NUCLEOTIDE SEQUENCE [LARGE SCALE GENOMIC DNA]</scope>
    <source>
        <strain evidence="14 15">UMB0536</strain>
    </source>
</reference>
<evidence type="ECO:0000256" key="10">
    <source>
        <dbReference type="PROSITE-ProRule" id="PRU01360"/>
    </source>
</evidence>
<dbReference type="AlphaFoldDB" id="A0A2N6QML1"/>
<evidence type="ECO:0000259" key="12">
    <source>
        <dbReference type="Pfam" id="PF00593"/>
    </source>
</evidence>
<accession>A0A2N6QML1</accession>
<dbReference type="GO" id="GO:0015344">
    <property type="term" value="F:siderophore uptake transmembrane transporter activity"/>
    <property type="evidence" value="ECO:0007669"/>
    <property type="project" value="TreeGrafter"/>
</dbReference>
<dbReference type="GO" id="GO:0009279">
    <property type="term" value="C:cell outer membrane"/>
    <property type="evidence" value="ECO:0007669"/>
    <property type="project" value="UniProtKB-SubCell"/>
</dbReference>
<dbReference type="Proteomes" id="UP000235564">
    <property type="component" value="Unassembled WGS sequence"/>
</dbReference>
<dbReference type="PANTHER" id="PTHR30069">
    <property type="entry name" value="TONB-DEPENDENT OUTER MEMBRANE RECEPTOR"/>
    <property type="match status" value="1"/>
</dbReference>
<dbReference type="InterPro" id="IPR000531">
    <property type="entry name" value="Beta-barrel_TonB"/>
</dbReference>
<dbReference type="Gene3D" id="2.40.170.20">
    <property type="entry name" value="TonB-dependent receptor, beta-barrel domain"/>
    <property type="match status" value="1"/>
</dbReference>
<keyword evidence="5" id="KW-0732">Signal</keyword>
<evidence type="ECO:0000256" key="7">
    <source>
        <dbReference type="ARBA" id="ARBA00023136"/>
    </source>
</evidence>
<dbReference type="EMBL" id="PNGJ01000017">
    <property type="protein sequence ID" value="PMC22653.1"/>
    <property type="molecule type" value="Genomic_DNA"/>
</dbReference>
<feature type="domain" description="TonB-dependent receptor plug" evidence="13">
    <location>
        <begin position="66"/>
        <end position="170"/>
    </location>
</feature>
<evidence type="ECO:0000313" key="15">
    <source>
        <dbReference type="Proteomes" id="UP000235564"/>
    </source>
</evidence>
<keyword evidence="6 11" id="KW-0798">TonB box</keyword>
<evidence type="ECO:0000256" key="3">
    <source>
        <dbReference type="ARBA" id="ARBA00022452"/>
    </source>
</evidence>
<gene>
    <name evidence="14" type="ORF">CJ231_13020</name>
</gene>
<comment type="caution">
    <text evidence="14">The sequence shown here is derived from an EMBL/GenBank/DDBJ whole genome shotgun (WGS) entry which is preliminary data.</text>
</comment>